<name>A0ACB9P2H3_9MYRT</name>
<proteinExistence type="predicted"/>
<comment type="caution">
    <text evidence="1">The sequence shown here is derived from an EMBL/GenBank/DDBJ whole genome shotgun (WGS) entry which is preliminary data.</text>
</comment>
<gene>
    <name evidence="1" type="ORF">MLD38_027163</name>
</gene>
<accession>A0ACB9P2H3</accession>
<keyword evidence="2" id="KW-1185">Reference proteome</keyword>
<reference evidence="2" key="1">
    <citation type="journal article" date="2023" name="Front. Plant Sci.">
        <title>Chromosomal-level genome assembly of Melastoma candidum provides insights into trichome evolution.</title>
        <authorList>
            <person name="Zhong Y."/>
            <person name="Wu W."/>
            <person name="Sun C."/>
            <person name="Zou P."/>
            <person name="Liu Y."/>
            <person name="Dai S."/>
            <person name="Zhou R."/>
        </authorList>
    </citation>
    <scope>NUCLEOTIDE SEQUENCE [LARGE SCALE GENOMIC DNA]</scope>
</reference>
<evidence type="ECO:0000313" key="2">
    <source>
        <dbReference type="Proteomes" id="UP001057402"/>
    </source>
</evidence>
<sequence>MVDADTAKTIVGIVGNVISFFLFLSPLPTIITIFKKKSVEGFKPDPYVATVLNCMMWILYGLPSVHPDSLLIITINGVGLAIEAIYVTVFIIYSPWPKRRKIIMAIIVELIFMAIMVFITLWELHTTKARSALVGILCVVFNIMMYASPLTVMKRVITTKSVKYMPFPLSLANFCNGCIWATYALLKFDPFVLIPNGLGAISGLVQLILYATFYGSTNWDEKPSEVELNGET</sequence>
<protein>
    <submittedName>
        <fullName evidence="1">Uncharacterized protein</fullName>
    </submittedName>
</protein>
<organism evidence="1 2">
    <name type="scientific">Melastoma candidum</name>
    <dbReference type="NCBI Taxonomy" id="119954"/>
    <lineage>
        <taxon>Eukaryota</taxon>
        <taxon>Viridiplantae</taxon>
        <taxon>Streptophyta</taxon>
        <taxon>Embryophyta</taxon>
        <taxon>Tracheophyta</taxon>
        <taxon>Spermatophyta</taxon>
        <taxon>Magnoliopsida</taxon>
        <taxon>eudicotyledons</taxon>
        <taxon>Gunneridae</taxon>
        <taxon>Pentapetalae</taxon>
        <taxon>rosids</taxon>
        <taxon>malvids</taxon>
        <taxon>Myrtales</taxon>
        <taxon>Melastomataceae</taxon>
        <taxon>Melastomatoideae</taxon>
        <taxon>Melastomateae</taxon>
        <taxon>Melastoma</taxon>
    </lineage>
</organism>
<dbReference type="Proteomes" id="UP001057402">
    <property type="component" value="Chromosome 7"/>
</dbReference>
<dbReference type="EMBL" id="CM042886">
    <property type="protein sequence ID" value="KAI4342546.1"/>
    <property type="molecule type" value="Genomic_DNA"/>
</dbReference>
<evidence type="ECO:0000313" key="1">
    <source>
        <dbReference type="EMBL" id="KAI4342546.1"/>
    </source>
</evidence>